<sequence>MSQITRDRAKEIISEIYNLSGGFLTADGREGALAGALGAPVREAAAKACTADKRFFYEMIQNAEDCSYEIATSQGHDPFLAFYMCMDRIVVESNEDGFEESDVRAICSARSQHKQGKIGEKGIGFKSVFKVASKVQIQSGPFCFSLRHREGEPGLGMVSPVNEHHEVLPPGVRTRFTLSLLYRGQYKDLAAEVANFPVSITAFLSNLKKLRFSVHMHPSEEWHRQTFTRVLTGSKLVCIRDSNCKVEERDEYFYFSKQVTGTMSRENRPPSQDTEIIMAFPYDRRQENEEHFAHAYLPLRKIGLNFLVQADFVTQDDREVLADCPWNDHLLNHLPEVFLAAVKALSKMLEFDTSWPRFLRKIGIDNPQESEFHEAVKIELRKMPVFKTTRGKQYRSLDEVQYLSPEHFYRVGEPLFDDGQHDAYLSSEYAEYYKLLESFGLQQVSAREVLDQLRPCLVHEQRGLFSDDILCSPPIFHKAVYPGWHNKVALLLLTWIEGPDDGVAKEIGDLPLVPVGRRLRSPKTWPIYSPYDTKGNTLPPGLLETVNLSAMDSEARILLFTRLGMRVAEPSLIINRIGDENAWSQPSLRPCLYMAIEHLKYVFSVTPDPSMVDPRCILLYDSDRKALEIPHRQGNEMVRQDDVYLIDEHRYGMAAILRRIPKYEVRVRYLHPAYTSGLWFSVPSLIMMEITYSAPGMLISILKAHWDVYAGELANASAHTLSDIADVQVAVACGTELLKKAFLATPEKQHVWADEYLENMFPFLTIPSDAEDQDPASWEFLSQFGLNTSTETFLTESARRLSLILPRRHAKAGFFRMYELLADNYFEDFWKYPTPVGIVYIPRQGLDDKLVPLVDCVWNKDVPGKYRLDSFGDYTKNPKVKDMFRRVLCSHDADGDQDFTGLLEELSRLKEVTSVPSDTVRGVYEVIMRGSWGEDDWRSIRKQFESERLIYIPDPSTWCPPSRCAWTDLTSINGRYGVRRIYRDLGKLFYDKLDCFCPHIPSYINEIQTRGMARHVKPSDILDVIKELTECDMEADDFEPLKLCRFLPIRRSPTITTYGSVDERFLIIDDDRVQVHPEEPVLDFMPEDVCRLRGFFSALGLEERFASRQLESVTYPVSNAQESAVLTSELRQKSEALYRIALHYGSRHCVLAPEEIRQIFYQAVVYTATGFHRRFRLGDWPLHQVLSESEHPGRLHVEYHGEVVKIYVPSDERKRKISYATELPRELVDFLAIDDQAARGMFATVLREPVEIIDDILQVEGIIRPALDPRGEPAPQPDELPEPHENGCEQVTTAATIPPVRQLLPIVFEECIPRGESLEFAELNLMLRLRRRAAKLADKGPSFLTTLTKKYSLTELDIGQDIPAIATDFFQVAPGEHNPTLAETTLRAAATDRSSETMALLTKYLEERHENVIISETVMQFAAENEECGDYIVHLLLSYSLARSQPVVISDVVLEATARNETCGDNIMDLLLEYDRVQCGEQRMSIPEHVLRAAIENTEFGDDILTLLLEHSTQSNEPIHITENLLIAALENQDVGYRILSMMLDHGCEIPVSLTVLAAAAANLHHGPELIRRLLVRVGGNVRITDDVLVAALHNEVSGLEVLKVLNQHNGGNLPLTEPILVAIVAQETVDELIKLWPINLDDEKALVTQAVLTSAARNPACSKDNLERLLRAADGHFGVTTAVLTSTMDDTEKATFLLNLINIPEQSAPIFPVRVLAAAAASLDCCLDKAILLKLLPGDKLIPSDVLEAAAGNPIHGYDVTKLLLDHCGQNLIVSEGVLVAAATNPQHGAGILQLLLERQPEAEPTDAPIAAAAARGNGTLQMLLQQRDKSSLPPFEVTETLLAAAISNNHCDAKDVAFLLDFLLEIEGYCNLPATDAPLIAAGGNIRCGYEMMSTLLNYAHPESSGLVTENVLVAAAGNPLWGVEILALLIDQDYDLHFSAEVLIAAQGNIYCGRGIIAFMLRYQVPPFLDEEHLEYCQSDSSDVEALSWSEEEEDEDDGSTHETDAPARPRSSQDSYETANSE</sequence>
<dbReference type="Gene3D" id="3.30.565.10">
    <property type="entry name" value="Histidine kinase-like ATPase, C-terminal domain"/>
    <property type="match status" value="1"/>
</dbReference>
<protein>
    <recommendedName>
        <fullName evidence="4">Protein NO VEIN C-terminal domain-containing protein</fullName>
    </recommendedName>
</protein>
<dbReference type="SUPFAM" id="SSF55874">
    <property type="entry name" value="ATPase domain of HSP90 chaperone/DNA topoisomerase II/histidine kinase"/>
    <property type="match status" value="1"/>
</dbReference>
<name>A0ABR4FJ10_9EURO</name>
<reference evidence="2 3" key="1">
    <citation type="submission" date="2024-07" db="EMBL/GenBank/DDBJ databases">
        <title>Section-level genome sequencing and comparative genomics of Aspergillus sections Usti and Cavernicolus.</title>
        <authorList>
            <consortium name="Lawrence Berkeley National Laboratory"/>
            <person name="Nybo J.L."/>
            <person name="Vesth T.C."/>
            <person name="Theobald S."/>
            <person name="Frisvad J.C."/>
            <person name="Larsen T.O."/>
            <person name="Kjaerboelling I."/>
            <person name="Rothschild-Mancinelli K."/>
            <person name="Lyhne E.K."/>
            <person name="Kogle M.E."/>
            <person name="Barry K."/>
            <person name="Clum A."/>
            <person name="Na H."/>
            <person name="Ledsgaard L."/>
            <person name="Lin J."/>
            <person name="Lipzen A."/>
            <person name="Kuo A."/>
            <person name="Riley R."/>
            <person name="Mondo S."/>
            <person name="Labutti K."/>
            <person name="Haridas S."/>
            <person name="Pangalinan J."/>
            <person name="Salamov A.A."/>
            <person name="Simmons B.A."/>
            <person name="Magnuson J.K."/>
            <person name="Chen J."/>
            <person name="Drula E."/>
            <person name="Henrissat B."/>
            <person name="Wiebenga A."/>
            <person name="Lubbers R.J."/>
            <person name="Gomes A.C."/>
            <person name="Makela M.R."/>
            <person name="Stajich J."/>
            <person name="Grigoriev I.V."/>
            <person name="Mortensen U.H."/>
            <person name="De Vries R.P."/>
            <person name="Baker S.E."/>
            <person name="Andersen M.R."/>
        </authorList>
    </citation>
    <scope>NUCLEOTIDE SEQUENCE [LARGE SCALE GENOMIC DNA]</scope>
    <source>
        <strain evidence="2 3">CBS 209.92</strain>
    </source>
</reference>
<organism evidence="2 3">
    <name type="scientific">Aspergillus keveii</name>
    <dbReference type="NCBI Taxonomy" id="714993"/>
    <lineage>
        <taxon>Eukaryota</taxon>
        <taxon>Fungi</taxon>
        <taxon>Dikarya</taxon>
        <taxon>Ascomycota</taxon>
        <taxon>Pezizomycotina</taxon>
        <taxon>Eurotiomycetes</taxon>
        <taxon>Eurotiomycetidae</taxon>
        <taxon>Eurotiales</taxon>
        <taxon>Aspergillaceae</taxon>
        <taxon>Aspergillus</taxon>
        <taxon>Aspergillus subgen. Nidulantes</taxon>
    </lineage>
</organism>
<keyword evidence="3" id="KW-1185">Reference proteome</keyword>
<gene>
    <name evidence="2" type="ORF">BJX66DRAFT_345112</name>
</gene>
<evidence type="ECO:0000313" key="3">
    <source>
        <dbReference type="Proteomes" id="UP001610563"/>
    </source>
</evidence>
<feature type="compositionally biased region" description="Basic and acidic residues" evidence="1">
    <location>
        <begin position="2002"/>
        <end position="2011"/>
    </location>
</feature>
<dbReference type="InterPro" id="IPR036890">
    <property type="entry name" value="HATPase_C_sf"/>
</dbReference>
<dbReference type="PANTHER" id="PTHR32387:SF0">
    <property type="entry name" value="PROTEIN NO VEIN"/>
    <property type="match status" value="1"/>
</dbReference>
<accession>A0ABR4FJ10</accession>
<dbReference type="Pfam" id="PF23397">
    <property type="entry name" value="DUF7104"/>
    <property type="match status" value="4"/>
</dbReference>
<dbReference type="Proteomes" id="UP001610563">
    <property type="component" value="Unassembled WGS sequence"/>
</dbReference>
<comment type="caution">
    <text evidence="2">The sequence shown here is derived from an EMBL/GenBank/DDBJ whole genome shotgun (WGS) entry which is preliminary data.</text>
</comment>
<dbReference type="InterPro" id="IPR055530">
    <property type="entry name" value="DUF7104"/>
</dbReference>
<evidence type="ECO:0000256" key="1">
    <source>
        <dbReference type="SAM" id="MobiDB-lite"/>
    </source>
</evidence>
<dbReference type="NCBIfam" id="NF047352">
    <property type="entry name" value="P_loop_sacsin"/>
    <property type="match status" value="1"/>
</dbReference>
<feature type="region of interest" description="Disordered" evidence="1">
    <location>
        <begin position="1987"/>
        <end position="2026"/>
    </location>
</feature>
<proteinExistence type="predicted"/>
<evidence type="ECO:0000313" key="2">
    <source>
        <dbReference type="EMBL" id="KAL2783234.1"/>
    </source>
</evidence>
<dbReference type="EMBL" id="JBFTWV010000254">
    <property type="protein sequence ID" value="KAL2783234.1"/>
    <property type="molecule type" value="Genomic_DNA"/>
</dbReference>
<dbReference type="InterPro" id="IPR052957">
    <property type="entry name" value="Auxin_embryo_med"/>
</dbReference>
<dbReference type="PANTHER" id="PTHR32387">
    <property type="entry name" value="WU:FJ29H11"/>
    <property type="match status" value="1"/>
</dbReference>
<feature type="compositionally biased region" description="Polar residues" evidence="1">
    <location>
        <begin position="2014"/>
        <end position="2026"/>
    </location>
</feature>
<evidence type="ECO:0008006" key="4">
    <source>
        <dbReference type="Google" id="ProtNLM"/>
    </source>
</evidence>